<keyword evidence="4" id="KW-1185">Reference proteome</keyword>
<dbReference type="STRING" id="268739.Nmlp_2139"/>
<accession>M1XQC0</accession>
<dbReference type="GeneID" id="30926331"/>
<proteinExistence type="predicted"/>
<dbReference type="Gene3D" id="3.40.50.300">
    <property type="entry name" value="P-loop containing nucleotide triphosphate hydrolases"/>
    <property type="match status" value="1"/>
</dbReference>
<protein>
    <submittedName>
        <fullName evidence="3">Molybdopterin-guanine dinucleotide biosynthesis adapter protein MobB</fullName>
    </submittedName>
</protein>
<feature type="domain" description="Molybdopterin-guanine dinucleotide biosynthesis protein B (MobB)" evidence="2">
    <location>
        <begin position="40"/>
        <end position="155"/>
    </location>
</feature>
<dbReference type="AlphaFoldDB" id="M1XQC0"/>
<evidence type="ECO:0000313" key="4">
    <source>
        <dbReference type="Proteomes" id="UP000011867"/>
    </source>
</evidence>
<dbReference type="SUPFAM" id="SSF52540">
    <property type="entry name" value="P-loop containing nucleoside triphosphate hydrolases"/>
    <property type="match status" value="1"/>
</dbReference>
<dbReference type="OrthoDB" id="9014at2157"/>
<dbReference type="EMBL" id="HF582854">
    <property type="protein sequence ID" value="CCQ36319.1"/>
    <property type="molecule type" value="Genomic_DNA"/>
</dbReference>
<dbReference type="Pfam" id="PF03205">
    <property type="entry name" value="MobB"/>
    <property type="match status" value="1"/>
</dbReference>
<dbReference type="KEGG" id="nmo:Nmlp_2139"/>
<feature type="compositionally biased region" description="Low complexity" evidence="1">
    <location>
        <begin position="9"/>
        <end position="27"/>
    </location>
</feature>
<organism evidence="3 4">
    <name type="scientific">Natronomonas moolapensis (strain DSM 18674 / CECT 7526 / JCM 14361 / 8.8.11)</name>
    <dbReference type="NCBI Taxonomy" id="268739"/>
    <lineage>
        <taxon>Archaea</taxon>
        <taxon>Methanobacteriati</taxon>
        <taxon>Methanobacteriota</taxon>
        <taxon>Stenosarchaea group</taxon>
        <taxon>Halobacteria</taxon>
        <taxon>Halobacteriales</taxon>
        <taxon>Natronomonadaceae</taxon>
        <taxon>Natronomonas</taxon>
    </lineage>
</organism>
<evidence type="ECO:0000259" key="2">
    <source>
        <dbReference type="Pfam" id="PF03205"/>
    </source>
</evidence>
<evidence type="ECO:0000313" key="3">
    <source>
        <dbReference type="EMBL" id="CCQ36319.1"/>
    </source>
</evidence>
<feature type="compositionally biased region" description="Gly residues" evidence="1">
    <location>
        <begin position="203"/>
        <end position="228"/>
    </location>
</feature>
<sequence>MTDGRPTDGAETDGTGTDGETADSGTTDGDRTAATDLPTVVSVAGPSGAGKTTLVESLCEAFADRRVATVKSIHHDIEPDTPGTDTHRHRTAGADRVVGVTPSLTFEVARGGKGADRTPPAEAAALRRVLERLAPEHDLVVVEGFTDVQLPTIRVGGGAPPAGAVVGTDGDSIGDLVAAIDALGPFDPATLGGEAGSRDGSGSRDGVGSRDGAGGAGNDGGDQGVGRD</sequence>
<dbReference type="PANTHER" id="PTHR40072:SF1">
    <property type="entry name" value="MOLYBDOPTERIN-GUANINE DINUCLEOTIDE BIOSYNTHESIS ADAPTER PROTEIN"/>
    <property type="match status" value="1"/>
</dbReference>
<dbReference type="InterPro" id="IPR052539">
    <property type="entry name" value="MGD_biosynthesis_adapter"/>
</dbReference>
<dbReference type="eggNOG" id="arCOG00532">
    <property type="taxonomic scope" value="Archaea"/>
</dbReference>
<dbReference type="InterPro" id="IPR004435">
    <property type="entry name" value="MobB_dom"/>
</dbReference>
<dbReference type="RefSeq" id="WP_015409121.1">
    <property type="nucleotide sequence ID" value="NC_020388.1"/>
</dbReference>
<evidence type="ECO:0000256" key="1">
    <source>
        <dbReference type="SAM" id="MobiDB-lite"/>
    </source>
</evidence>
<dbReference type="HOGENOM" id="CLU_1212626_0_0_2"/>
<gene>
    <name evidence="3" type="primary">mobB</name>
    <name evidence="3" type="ordered locus">Nmlp_2139</name>
</gene>
<dbReference type="PANTHER" id="PTHR40072">
    <property type="entry name" value="MOLYBDOPTERIN-GUANINE DINUCLEOTIDE BIOSYNTHESIS ADAPTER PROTEIN-RELATED"/>
    <property type="match status" value="1"/>
</dbReference>
<name>M1XQC0_NATM8</name>
<reference evidence="3 4" key="1">
    <citation type="journal article" date="2013" name="Genome Announc.">
        <title>Genome of the haloarchaeon Natronomonas moolapensis, a neutrophilic member of a previously haloalkaliphilic genus.</title>
        <authorList>
            <person name="Dyall-Smith M.L."/>
            <person name="Pfeiffer F."/>
            <person name="Oberwinkler T."/>
            <person name="Klee K."/>
            <person name="Rampp M."/>
            <person name="Palm P."/>
            <person name="Gross K."/>
            <person name="Schuster S.C."/>
            <person name="Oesterhelt D."/>
        </authorList>
    </citation>
    <scope>NUCLEOTIDE SEQUENCE [LARGE SCALE GENOMIC DNA]</scope>
    <source>
        <strain evidence="4">DSM 18674 / JCM 14361 / 8.8.11</strain>
    </source>
</reference>
<dbReference type="NCBIfam" id="TIGR00176">
    <property type="entry name" value="mobB"/>
    <property type="match status" value="1"/>
</dbReference>
<dbReference type="InterPro" id="IPR027417">
    <property type="entry name" value="P-loop_NTPase"/>
</dbReference>
<feature type="region of interest" description="Disordered" evidence="1">
    <location>
        <begin position="1"/>
        <end position="50"/>
    </location>
</feature>
<dbReference type="GO" id="GO:0005525">
    <property type="term" value="F:GTP binding"/>
    <property type="evidence" value="ECO:0007669"/>
    <property type="project" value="InterPro"/>
</dbReference>
<dbReference type="Proteomes" id="UP000011867">
    <property type="component" value="Chromosome"/>
</dbReference>
<feature type="region of interest" description="Disordered" evidence="1">
    <location>
        <begin position="187"/>
        <end position="228"/>
    </location>
</feature>
<dbReference type="GO" id="GO:0006777">
    <property type="term" value="P:Mo-molybdopterin cofactor biosynthetic process"/>
    <property type="evidence" value="ECO:0007669"/>
    <property type="project" value="InterPro"/>
</dbReference>